<comment type="subcellular location">
    <subcellularLocation>
        <location evidence="2">Chromosome</location>
    </subcellularLocation>
    <subcellularLocation>
        <location evidence="1">Nucleus</location>
    </subcellularLocation>
</comment>
<dbReference type="PROSITE" id="PS50280">
    <property type="entry name" value="SET"/>
    <property type="match status" value="1"/>
</dbReference>
<dbReference type="Proteomes" id="UP000789739">
    <property type="component" value="Unassembled WGS sequence"/>
</dbReference>
<evidence type="ECO:0000313" key="17">
    <source>
        <dbReference type="EMBL" id="CAG8486219.1"/>
    </source>
</evidence>
<dbReference type="Gene3D" id="2.170.270.10">
    <property type="entry name" value="SET domain"/>
    <property type="match status" value="1"/>
</dbReference>
<protein>
    <recommendedName>
        <fullName evidence="4">Histone-lysine N-methyltransferase SET9</fullName>
        <ecNumber evidence="11">2.1.1.372</ecNumber>
    </recommendedName>
    <alternativeName>
        <fullName evidence="3">Histone-lysine N-methyltransferase set9</fullName>
    </alternativeName>
    <alternativeName>
        <fullName evidence="12">SET domain protein 9</fullName>
    </alternativeName>
</protein>
<dbReference type="InterPro" id="IPR000953">
    <property type="entry name" value="Chromo/chromo_shadow_dom"/>
</dbReference>
<dbReference type="EC" id="2.1.1.372" evidence="11"/>
<evidence type="ECO:0000259" key="15">
    <source>
        <dbReference type="PROSITE" id="PS50280"/>
    </source>
</evidence>
<feature type="compositionally biased region" description="Acidic residues" evidence="14">
    <location>
        <begin position="898"/>
        <end position="923"/>
    </location>
</feature>
<evidence type="ECO:0000256" key="7">
    <source>
        <dbReference type="ARBA" id="ARBA00022679"/>
    </source>
</evidence>
<dbReference type="InterPro" id="IPR039977">
    <property type="entry name" value="Suv4-20/Set9"/>
</dbReference>
<evidence type="ECO:0000256" key="2">
    <source>
        <dbReference type="ARBA" id="ARBA00004286"/>
    </source>
</evidence>
<dbReference type="Gene3D" id="1.10.10.1700">
    <property type="entry name" value="Histone-lysine N-methyltransferase"/>
    <property type="match status" value="1"/>
</dbReference>
<keyword evidence="9" id="KW-0156">Chromatin regulator</keyword>
<dbReference type="OrthoDB" id="6627536at2759"/>
<evidence type="ECO:0000256" key="4">
    <source>
        <dbReference type="ARBA" id="ARBA00015413"/>
    </source>
</evidence>
<dbReference type="SUPFAM" id="SSF82199">
    <property type="entry name" value="SET domain"/>
    <property type="match status" value="1"/>
</dbReference>
<organism evidence="17 18">
    <name type="scientific">Paraglomus brasilianum</name>
    <dbReference type="NCBI Taxonomy" id="144538"/>
    <lineage>
        <taxon>Eukaryota</taxon>
        <taxon>Fungi</taxon>
        <taxon>Fungi incertae sedis</taxon>
        <taxon>Mucoromycota</taxon>
        <taxon>Glomeromycotina</taxon>
        <taxon>Glomeromycetes</taxon>
        <taxon>Paraglomerales</taxon>
        <taxon>Paraglomeraceae</taxon>
        <taxon>Paraglomus</taxon>
    </lineage>
</organism>
<dbReference type="SMART" id="SM00317">
    <property type="entry name" value="SET"/>
    <property type="match status" value="1"/>
</dbReference>
<dbReference type="AlphaFoldDB" id="A0A9N8WGV6"/>
<keyword evidence="7" id="KW-0808">Transferase</keyword>
<dbReference type="InterPro" id="IPR003163">
    <property type="entry name" value="Tscrpt_reg_HTH_APSES-type"/>
</dbReference>
<comment type="caution">
    <text evidence="17">The sequence shown here is derived from an EMBL/GenBank/DDBJ whole genome shotgun (WGS) entry which is preliminary data.</text>
</comment>
<dbReference type="Gene3D" id="3.10.260.10">
    <property type="entry name" value="Transcription regulator HTH, APSES-type DNA-binding domain"/>
    <property type="match status" value="1"/>
</dbReference>
<dbReference type="CDD" id="cd10524">
    <property type="entry name" value="SET_Suv4-20-like"/>
    <property type="match status" value="1"/>
</dbReference>
<dbReference type="SMART" id="SM00298">
    <property type="entry name" value="CHROMO"/>
    <property type="match status" value="1"/>
</dbReference>
<keyword evidence="18" id="KW-1185">Reference proteome</keyword>
<keyword evidence="6" id="KW-0489">Methyltransferase</keyword>
<dbReference type="SUPFAM" id="SSF54160">
    <property type="entry name" value="Chromo domain-like"/>
    <property type="match status" value="1"/>
</dbReference>
<dbReference type="GO" id="GO:0005634">
    <property type="term" value="C:nucleus"/>
    <property type="evidence" value="ECO:0007669"/>
    <property type="project" value="UniProtKB-SubCell"/>
</dbReference>
<reference evidence="17" key="1">
    <citation type="submission" date="2021-06" db="EMBL/GenBank/DDBJ databases">
        <authorList>
            <person name="Kallberg Y."/>
            <person name="Tangrot J."/>
            <person name="Rosling A."/>
        </authorList>
    </citation>
    <scope>NUCLEOTIDE SEQUENCE</scope>
    <source>
        <strain evidence="17">BR232B</strain>
    </source>
</reference>
<feature type="domain" description="SET" evidence="15">
    <location>
        <begin position="112"/>
        <end position="229"/>
    </location>
</feature>
<evidence type="ECO:0000256" key="11">
    <source>
        <dbReference type="ARBA" id="ARBA00024057"/>
    </source>
</evidence>
<dbReference type="PROSITE" id="PS51567">
    <property type="entry name" value="SAM_MT43_SUVAR420_1"/>
    <property type="match status" value="1"/>
</dbReference>
<dbReference type="PANTHER" id="PTHR12977:SF4">
    <property type="entry name" value="HISTONE-LYSINE N-METHYLTRANSFERASE KMT5B"/>
    <property type="match status" value="1"/>
</dbReference>
<dbReference type="InterPro" id="IPR001214">
    <property type="entry name" value="SET_dom"/>
</dbReference>
<evidence type="ECO:0000259" key="16">
    <source>
        <dbReference type="PROSITE" id="PS51299"/>
    </source>
</evidence>
<feature type="region of interest" description="Disordered" evidence="14">
    <location>
        <begin position="280"/>
        <end position="312"/>
    </location>
</feature>
<dbReference type="InterPro" id="IPR046341">
    <property type="entry name" value="SET_dom_sf"/>
</dbReference>
<name>A0A9N8WGV6_9GLOM</name>
<dbReference type="GO" id="GO:0032259">
    <property type="term" value="P:methylation"/>
    <property type="evidence" value="ECO:0007669"/>
    <property type="project" value="UniProtKB-KW"/>
</dbReference>
<feature type="compositionally biased region" description="Pro residues" evidence="14">
    <location>
        <begin position="294"/>
        <end position="306"/>
    </location>
</feature>
<evidence type="ECO:0000256" key="3">
    <source>
        <dbReference type="ARBA" id="ARBA00014232"/>
    </source>
</evidence>
<accession>A0A9N8WGV6</accession>
<evidence type="ECO:0000256" key="13">
    <source>
        <dbReference type="ARBA" id="ARBA00048081"/>
    </source>
</evidence>
<dbReference type="InterPro" id="IPR036887">
    <property type="entry name" value="HTH_APSES_sf"/>
</dbReference>
<evidence type="ECO:0000256" key="14">
    <source>
        <dbReference type="SAM" id="MobiDB-lite"/>
    </source>
</evidence>
<evidence type="ECO:0000256" key="1">
    <source>
        <dbReference type="ARBA" id="ARBA00004123"/>
    </source>
</evidence>
<evidence type="ECO:0000256" key="10">
    <source>
        <dbReference type="ARBA" id="ARBA00023242"/>
    </source>
</evidence>
<sequence length="1109" mass="125396">MSTLKNGSNSRTPLELLSEFDDFCSYLLLDKLYLWFESRKIQDNFASFEVSQEFIHEIIKKHVVERKDEKSALGALLEIPEVSERFEDLDERSRQQFSQHARRYLSMYRPDAGFEVSQTIRYEARSGKPEACVIATKDLSVGDQLVHCSGTLVPLEADEERDIEEGRDFTIMYSSNRNKSSLFLGPGRFVNHDCQPNVEFFRKSQASNAVSFKVCRDIKIGEEIFCFYGEDYFGDNNRECLCSSCERNRRGGFARSGDDIDNLDNVIAPETQRVTRQMLRRRRSIDNGVTKPKVPSPPPPSPPKPPTLIQSPQPLAPAAALTTEVRDYLHPDITYSISSDATDQLPVDVQPNIANTISCYLPANTVFTATSLPVTHSFNSSCDSAWSDSIPPPPPPSYFSQDAAAFSLQPIFQSGYHDDSRSSSRMSIAYLCGASDEANDYSDLFSDSGSSLSDVSTDLTETGISGNNSPMNARTKDVRMKKNDAVIIRPKLRFGQLRGECQTCEEETFLITDSLCFRCDRHYRIFGNPWPLRREPGKKAPPPMILNPPVQFGKRSKLSSNLPDSSELLSVPVTDNLPLAELDLAGLEFEIQQNKYCFTRGSHKEYTTVCEYQWNDYWIRWDTDRNIVNVTFLWKASGKSTRHLHAAISSVPQWNSTVVTHVGGCTKISGKWLPMEYAYEFALEHCYNIREVLVPIFGPNWWELPFNPESFMKPSNADQSILDDGLTCIADKGNKDNPTEPDGITQYLQSLDVDEYLGSDDDVIMVEVWDSSSEKESTLNGCVGSKDERKRRTKCLNYDTSSDSMLSANYEDDYDSSDFLPPSKRQKLLEELSWRHVRKKDVDSSTETLSVLSEMEDNNSIMHSFFDTDSSDLSDTDRNDLSDTDRSDLSDTDRSDLSDTDSSDLSDADSSDLSDTDSSDLSDTDSLVTTVSVRSDHSADSYLQSSDLAVDYDSSVEFDETSSLSETASDTSIEDVCAKGRKSFIRHNANTKNNGKTRNRNKDFDKDGEIKSDVLKSQWKVGDLVDISWPRDLIWYPGKIENVKFITTCIDTINGKRIYRVHYIGWNARHDEWVTKDRLRETTVKKVDEECESEESDREGSIDDDNLCY</sequence>
<dbReference type="InterPro" id="IPR016197">
    <property type="entry name" value="Chromo-like_dom_sf"/>
</dbReference>
<evidence type="ECO:0000256" key="9">
    <source>
        <dbReference type="ARBA" id="ARBA00022853"/>
    </source>
</evidence>
<comment type="catalytic activity">
    <reaction evidence="13">
        <text>L-lysyl(20)-[histone H4] + 3 S-adenosyl-L-methionine = N(6),N(6),N(6)-trimethyl-L-lysyl(20)-[histone H4] + 3 S-adenosyl-L-homocysteine + 3 H(+)</text>
        <dbReference type="Rhea" id="RHEA:64456"/>
        <dbReference type="Rhea" id="RHEA-COMP:15554"/>
        <dbReference type="Rhea" id="RHEA-COMP:15998"/>
        <dbReference type="ChEBI" id="CHEBI:15378"/>
        <dbReference type="ChEBI" id="CHEBI:29969"/>
        <dbReference type="ChEBI" id="CHEBI:57856"/>
        <dbReference type="ChEBI" id="CHEBI:59789"/>
        <dbReference type="ChEBI" id="CHEBI:61961"/>
        <dbReference type="EC" id="2.1.1.372"/>
    </reaction>
</comment>
<dbReference type="SUPFAM" id="SSF54616">
    <property type="entry name" value="DNA-binding domain of Mlu1-box binding protein MBP1"/>
    <property type="match status" value="1"/>
</dbReference>
<dbReference type="GO" id="GO:0003677">
    <property type="term" value="F:DNA binding"/>
    <property type="evidence" value="ECO:0007669"/>
    <property type="project" value="InterPro"/>
</dbReference>
<dbReference type="Pfam" id="PF00856">
    <property type="entry name" value="SET"/>
    <property type="match status" value="1"/>
</dbReference>
<evidence type="ECO:0000313" key="18">
    <source>
        <dbReference type="Proteomes" id="UP000789739"/>
    </source>
</evidence>
<feature type="domain" description="HTH APSES-type" evidence="16">
    <location>
        <begin position="595"/>
        <end position="708"/>
    </location>
</feature>
<evidence type="ECO:0000256" key="8">
    <source>
        <dbReference type="ARBA" id="ARBA00022691"/>
    </source>
</evidence>
<feature type="compositionally biased region" description="Basic and acidic residues" evidence="14">
    <location>
        <begin position="875"/>
        <end position="897"/>
    </location>
</feature>
<keyword evidence="5" id="KW-0158">Chromosome</keyword>
<keyword evidence="8" id="KW-0949">S-adenosyl-L-methionine</keyword>
<keyword evidence="10" id="KW-0539">Nucleus</keyword>
<evidence type="ECO:0000256" key="6">
    <source>
        <dbReference type="ARBA" id="ARBA00022603"/>
    </source>
</evidence>
<dbReference type="InterPro" id="IPR025995">
    <property type="entry name" value="Tudor-knot"/>
</dbReference>
<feature type="region of interest" description="Disordered" evidence="14">
    <location>
        <begin position="863"/>
        <end position="925"/>
    </location>
</feature>
<gene>
    <name evidence="17" type="ORF">PBRASI_LOCUS1845</name>
</gene>
<dbReference type="Gene3D" id="2.30.30.140">
    <property type="match status" value="1"/>
</dbReference>
<dbReference type="InterPro" id="IPR025783">
    <property type="entry name" value="Set9_fungi"/>
</dbReference>
<dbReference type="EMBL" id="CAJVPI010000130">
    <property type="protein sequence ID" value="CAG8486219.1"/>
    <property type="molecule type" value="Genomic_DNA"/>
</dbReference>
<dbReference type="InterPro" id="IPR041938">
    <property type="entry name" value="Hist-Lys_N-MTase_N"/>
</dbReference>
<evidence type="ECO:0000256" key="5">
    <source>
        <dbReference type="ARBA" id="ARBA00022454"/>
    </source>
</evidence>
<dbReference type="PROSITE" id="PS51299">
    <property type="entry name" value="HTH_APSES"/>
    <property type="match status" value="1"/>
</dbReference>
<dbReference type="GO" id="GO:0005694">
    <property type="term" value="C:chromosome"/>
    <property type="evidence" value="ECO:0007669"/>
    <property type="project" value="UniProtKB-SubCell"/>
</dbReference>
<dbReference type="Pfam" id="PF11717">
    <property type="entry name" value="Tudor-knot"/>
    <property type="match status" value="1"/>
</dbReference>
<proteinExistence type="predicted"/>
<evidence type="ECO:0000256" key="12">
    <source>
        <dbReference type="ARBA" id="ARBA00030653"/>
    </source>
</evidence>
<dbReference type="PANTHER" id="PTHR12977">
    <property type="entry name" value="SUPPRESSOR OF VARIEGATION 4-20-RELATED"/>
    <property type="match status" value="1"/>
</dbReference>
<dbReference type="GO" id="GO:0140943">
    <property type="term" value="F:histone H4K20 trimethyltransferase activity"/>
    <property type="evidence" value="ECO:0007669"/>
    <property type="project" value="UniProtKB-EC"/>
</dbReference>
<feature type="region of interest" description="Disordered" evidence="14">
    <location>
        <begin position="1090"/>
        <end position="1109"/>
    </location>
</feature>